<reference evidence="1 2" key="1">
    <citation type="submission" date="2019-03" db="EMBL/GenBank/DDBJ databases">
        <title>Genomic Encyclopedia of Type Strains, Phase III (KMG-III): the genomes of soil and plant-associated and newly described type strains.</title>
        <authorList>
            <person name="Whitman W."/>
        </authorList>
    </citation>
    <scope>NUCLEOTIDE SEQUENCE [LARGE SCALE GENOMIC DNA]</scope>
    <source>
        <strain evidence="1 2">CECT 7972</strain>
    </source>
</reference>
<accession>A0A4R6ZGA4</accession>
<dbReference type="EMBL" id="SNZK01000014">
    <property type="protein sequence ID" value="TDR51198.1"/>
    <property type="molecule type" value="Genomic_DNA"/>
</dbReference>
<sequence>MGKSTFVMGVDIGTTSTTAVIFNVKGEVVAWESRGYPLTISAHISSERF</sequence>
<dbReference type="SUPFAM" id="SSF53067">
    <property type="entry name" value="Actin-like ATPase domain"/>
    <property type="match status" value="1"/>
</dbReference>
<keyword evidence="1" id="KW-0808">Transferase</keyword>
<dbReference type="Gene3D" id="3.30.420.40">
    <property type="match status" value="1"/>
</dbReference>
<dbReference type="STRING" id="1265846.PROCOU_13228"/>
<protein>
    <submittedName>
        <fullName evidence="1">Carbohydrate kinase of FGGY family protein</fullName>
    </submittedName>
</protein>
<dbReference type="GO" id="GO:0016301">
    <property type="term" value="F:kinase activity"/>
    <property type="evidence" value="ECO:0007669"/>
    <property type="project" value="UniProtKB-KW"/>
</dbReference>
<dbReference type="AlphaFoldDB" id="A0A4R6ZGA4"/>
<name>A0A4R6ZGA4_9LIST</name>
<dbReference type="InterPro" id="IPR043129">
    <property type="entry name" value="ATPase_NBD"/>
</dbReference>
<comment type="caution">
    <text evidence="1">The sequence shown here is derived from an EMBL/GenBank/DDBJ whole genome shotgun (WGS) entry which is preliminary data.</text>
</comment>
<organism evidence="1 2">
    <name type="scientific">Listeria rocourtiae</name>
    <dbReference type="NCBI Taxonomy" id="647910"/>
    <lineage>
        <taxon>Bacteria</taxon>
        <taxon>Bacillati</taxon>
        <taxon>Bacillota</taxon>
        <taxon>Bacilli</taxon>
        <taxon>Bacillales</taxon>
        <taxon>Listeriaceae</taxon>
        <taxon>Listeria</taxon>
    </lineage>
</organism>
<evidence type="ECO:0000313" key="1">
    <source>
        <dbReference type="EMBL" id="TDR51198.1"/>
    </source>
</evidence>
<dbReference type="Proteomes" id="UP000295558">
    <property type="component" value="Unassembled WGS sequence"/>
</dbReference>
<gene>
    <name evidence="1" type="ORF">DFP96_11429</name>
</gene>
<proteinExistence type="predicted"/>
<dbReference type="RefSeq" id="WP_159101221.1">
    <property type="nucleotide sequence ID" value="NZ_SNZK01000014.1"/>
</dbReference>
<keyword evidence="1" id="KW-0418">Kinase</keyword>
<evidence type="ECO:0000313" key="2">
    <source>
        <dbReference type="Proteomes" id="UP000295558"/>
    </source>
</evidence>
<keyword evidence="2" id="KW-1185">Reference proteome</keyword>